<comment type="caution">
    <text evidence="1">The sequence shown here is derived from an EMBL/GenBank/DDBJ whole genome shotgun (WGS) entry which is preliminary data.</text>
</comment>
<evidence type="ECO:0000313" key="2">
    <source>
        <dbReference type="Proteomes" id="UP000050424"/>
    </source>
</evidence>
<keyword evidence="2" id="KW-1185">Reference proteome</keyword>
<accession>A0A0P7BK72</accession>
<dbReference type="AlphaFoldDB" id="A0A0P7BK72"/>
<sequence>MPTQPATASMAPHCGSCASVSCGNADGLQAPAAGLSPTMMRFLGEAPSITARISLGGRLSNQWTFVD</sequence>
<proteinExistence type="predicted"/>
<gene>
    <name evidence="1" type="ORF">AK830_g911</name>
</gene>
<dbReference type="EMBL" id="LKCW01000006">
    <property type="protein sequence ID" value="KPM45638.1"/>
    <property type="molecule type" value="Genomic_DNA"/>
</dbReference>
<evidence type="ECO:0000313" key="1">
    <source>
        <dbReference type="EMBL" id="KPM45638.1"/>
    </source>
</evidence>
<protein>
    <submittedName>
        <fullName evidence="1">Uncharacterized protein</fullName>
    </submittedName>
</protein>
<dbReference type="Proteomes" id="UP000050424">
    <property type="component" value="Unassembled WGS sequence"/>
</dbReference>
<reference evidence="1 2" key="1">
    <citation type="submission" date="2015-09" db="EMBL/GenBank/DDBJ databases">
        <title>Draft genome of a European isolate of the apple canker pathogen Neonectria ditissima.</title>
        <authorList>
            <person name="Gomez-Cortecero A."/>
            <person name="Harrison R.J."/>
            <person name="Armitage A.D."/>
        </authorList>
    </citation>
    <scope>NUCLEOTIDE SEQUENCE [LARGE SCALE GENOMIC DNA]</scope>
    <source>
        <strain evidence="1 2">R09/05</strain>
    </source>
</reference>
<organism evidence="1 2">
    <name type="scientific">Neonectria ditissima</name>
    <dbReference type="NCBI Taxonomy" id="78410"/>
    <lineage>
        <taxon>Eukaryota</taxon>
        <taxon>Fungi</taxon>
        <taxon>Dikarya</taxon>
        <taxon>Ascomycota</taxon>
        <taxon>Pezizomycotina</taxon>
        <taxon>Sordariomycetes</taxon>
        <taxon>Hypocreomycetidae</taxon>
        <taxon>Hypocreales</taxon>
        <taxon>Nectriaceae</taxon>
        <taxon>Neonectria</taxon>
    </lineage>
</organism>
<name>A0A0P7BK72_9HYPO</name>